<dbReference type="EMBL" id="CP093310">
    <property type="protein sequence ID" value="WXX23722.1"/>
    <property type="molecule type" value="Genomic_DNA"/>
</dbReference>
<proteinExistence type="predicted"/>
<sequence length="152" mass="17465">MAKNKLSRNQRRAKALKAKKATKIQQAKSKPRQYQGYMKMFLDGDKVEDLIKRVVRTEDFLTRPHDIFSHDRTYTFTMNAVSKDGQRAHAKAEIEGEHDQAGLVAAIGQAFRDFCDELMEHAPEVELDYSECHVVIRALKTKIKAPGGYRWV</sequence>
<evidence type="ECO:0000313" key="3">
    <source>
        <dbReference type="Proteomes" id="UP000829560"/>
    </source>
</evidence>
<gene>
    <name evidence="2" type="ORF">MN210_18495</name>
</gene>
<dbReference type="RefSeq" id="WP_338411901.1">
    <property type="nucleotide sequence ID" value="NZ_CP093310.2"/>
</dbReference>
<dbReference type="Proteomes" id="UP000829560">
    <property type="component" value="Chromosome"/>
</dbReference>
<feature type="region of interest" description="Disordered" evidence="1">
    <location>
        <begin position="1"/>
        <end position="29"/>
    </location>
</feature>
<reference evidence="2" key="1">
    <citation type="submission" date="2024-03" db="EMBL/GenBank/DDBJ databases">
        <title>Psychrobacter raelis sp. nov. isolated from a dog with peritonitis.</title>
        <authorList>
            <person name="Schiavone A."/>
            <person name="Manzulli V."/>
            <person name="Camarda A."/>
            <person name="Cafiero M.A."/>
            <person name="Vasco I."/>
            <person name="Marino L."/>
            <person name="Pennuzzi G."/>
            <person name="Serrecchia L."/>
            <person name="Galante D."/>
            <person name="Pugliese N."/>
        </authorList>
    </citation>
    <scope>NUCLEOTIDE SEQUENCE</scope>
    <source>
        <strain evidence="2">PraFG1</strain>
    </source>
</reference>
<evidence type="ECO:0000313" key="2">
    <source>
        <dbReference type="EMBL" id="WXX23722.1"/>
    </source>
</evidence>
<name>A0AAU6PTG9_9GAMM</name>
<accession>A0AAU6PTG9</accession>
<dbReference type="KEGG" id="prae:MN210_18495"/>
<keyword evidence="3" id="KW-1185">Reference proteome</keyword>
<organism evidence="2 3">
    <name type="scientific">Psychrobacter raelei</name>
    <dbReference type="NCBI Taxonomy" id="2565531"/>
    <lineage>
        <taxon>Bacteria</taxon>
        <taxon>Pseudomonadati</taxon>
        <taxon>Pseudomonadota</taxon>
        <taxon>Gammaproteobacteria</taxon>
        <taxon>Moraxellales</taxon>
        <taxon>Moraxellaceae</taxon>
        <taxon>Psychrobacter</taxon>
    </lineage>
</organism>
<dbReference type="AlphaFoldDB" id="A0AAU6PTG9"/>
<evidence type="ECO:0000256" key="1">
    <source>
        <dbReference type="SAM" id="MobiDB-lite"/>
    </source>
</evidence>
<feature type="compositionally biased region" description="Basic residues" evidence="1">
    <location>
        <begin position="1"/>
        <end position="22"/>
    </location>
</feature>
<protein>
    <submittedName>
        <fullName evidence="2">Uncharacterized protein</fullName>
    </submittedName>
</protein>